<dbReference type="OrthoDB" id="9808669at2"/>
<dbReference type="SMART" id="SM00825">
    <property type="entry name" value="PKS_KS"/>
    <property type="match status" value="1"/>
</dbReference>
<organism evidence="5 6">
    <name type="scientific">Streptosporangium nondiastaticum</name>
    <dbReference type="NCBI Taxonomy" id="35764"/>
    <lineage>
        <taxon>Bacteria</taxon>
        <taxon>Bacillati</taxon>
        <taxon>Actinomycetota</taxon>
        <taxon>Actinomycetes</taxon>
        <taxon>Streptosporangiales</taxon>
        <taxon>Streptosporangiaceae</taxon>
        <taxon>Streptosporangium</taxon>
    </lineage>
</organism>
<dbReference type="PROSITE" id="PS52004">
    <property type="entry name" value="KS3_2"/>
    <property type="match status" value="1"/>
</dbReference>
<evidence type="ECO:0000313" key="6">
    <source>
        <dbReference type="Proteomes" id="UP000242427"/>
    </source>
</evidence>
<keyword evidence="2 3" id="KW-0808">Transferase</keyword>
<dbReference type="GO" id="GO:0004315">
    <property type="term" value="F:3-oxoacyl-[acyl-carrier-protein] synthase activity"/>
    <property type="evidence" value="ECO:0007669"/>
    <property type="project" value="TreeGrafter"/>
</dbReference>
<dbReference type="Proteomes" id="UP000242427">
    <property type="component" value="Unassembled WGS sequence"/>
</dbReference>
<accession>A0A9X7JLR8</accession>
<dbReference type="InterPro" id="IPR020841">
    <property type="entry name" value="PKS_Beta-ketoAc_synthase_dom"/>
</dbReference>
<evidence type="ECO:0000256" key="1">
    <source>
        <dbReference type="ARBA" id="ARBA00008467"/>
    </source>
</evidence>
<gene>
    <name evidence="5" type="ORF">B7P34_26405</name>
</gene>
<comment type="similarity">
    <text evidence="1 3">Belongs to the thiolase-like superfamily. Beta-ketoacyl-ACP synthases family.</text>
</comment>
<sequence>MTWDITGMGAVASIGGTPQEIFAALCAGRSGLAGLRAFDTTKYRARQAYEIDDRPRPGADEPGRATRWLREAVAQALTDAGLPHDLADVPVLVGTTLQEQRSAELWWREGTRLAPPDLHFGTALRAAFGATRTYTFANACAASLYALAMATDLIEVGAADTVVVAGTDAIGESAFGTLDRVQNDIPDALRPFDRSHKGMLMGEGAVAVVVQRAPAAPAPGRRVHARVRAVGINCDAHHPTAPDPGGITRVVRDAHRRAGVAPGDIDLVMLHGSGTPKNDTTEAGVLAQVFAAGPGEGDGAGGGPLMTAVKSMTGHTLGGSGLLSLVVAALALRQGTVPPVLGLTDPVEEAAGLRLVQGTAATADLGLAQIDAFGFGGINAAAIVEAVR</sequence>
<dbReference type="InterPro" id="IPR000794">
    <property type="entry name" value="Beta-ketoacyl_synthase"/>
</dbReference>
<evidence type="ECO:0000259" key="4">
    <source>
        <dbReference type="PROSITE" id="PS52004"/>
    </source>
</evidence>
<name>A0A9X7JLR8_9ACTN</name>
<evidence type="ECO:0000256" key="3">
    <source>
        <dbReference type="RuleBase" id="RU003694"/>
    </source>
</evidence>
<dbReference type="Pfam" id="PF02801">
    <property type="entry name" value="Ketoacyl-synt_C"/>
    <property type="match status" value="1"/>
</dbReference>
<proteinExistence type="inferred from homology"/>
<dbReference type="SUPFAM" id="SSF53901">
    <property type="entry name" value="Thiolase-like"/>
    <property type="match status" value="2"/>
</dbReference>
<dbReference type="InterPro" id="IPR014030">
    <property type="entry name" value="Ketoacyl_synth_N"/>
</dbReference>
<dbReference type="EMBL" id="PXWG01000103">
    <property type="protein sequence ID" value="PSJ25771.1"/>
    <property type="molecule type" value="Genomic_DNA"/>
</dbReference>
<evidence type="ECO:0000313" key="5">
    <source>
        <dbReference type="EMBL" id="PSJ25771.1"/>
    </source>
</evidence>
<dbReference type="Pfam" id="PF00109">
    <property type="entry name" value="ketoacyl-synt"/>
    <property type="match status" value="1"/>
</dbReference>
<feature type="domain" description="Ketosynthase family 3 (KS3)" evidence="4">
    <location>
        <begin position="1"/>
        <end position="386"/>
    </location>
</feature>
<dbReference type="Gene3D" id="3.40.47.10">
    <property type="match status" value="1"/>
</dbReference>
<keyword evidence="6" id="KW-1185">Reference proteome</keyword>
<dbReference type="GO" id="GO:0006633">
    <property type="term" value="P:fatty acid biosynthetic process"/>
    <property type="evidence" value="ECO:0007669"/>
    <property type="project" value="TreeGrafter"/>
</dbReference>
<dbReference type="AlphaFoldDB" id="A0A9X7JLR8"/>
<comment type="caution">
    <text evidence="5">The sequence shown here is derived from an EMBL/GenBank/DDBJ whole genome shotgun (WGS) entry which is preliminary data.</text>
</comment>
<dbReference type="PANTHER" id="PTHR11712">
    <property type="entry name" value="POLYKETIDE SYNTHASE-RELATED"/>
    <property type="match status" value="1"/>
</dbReference>
<dbReference type="InterPro" id="IPR016039">
    <property type="entry name" value="Thiolase-like"/>
</dbReference>
<dbReference type="InterPro" id="IPR014031">
    <property type="entry name" value="Ketoacyl_synth_C"/>
</dbReference>
<dbReference type="PANTHER" id="PTHR11712:SF347">
    <property type="entry name" value="BETA KETOACYL-ACYL CARRIER PROTEIN SYNTHASE"/>
    <property type="match status" value="1"/>
</dbReference>
<evidence type="ECO:0000256" key="2">
    <source>
        <dbReference type="ARBA" id="ARBA00022679"/>
    </source>
</evidence>
<protein>
    <submittedName>
        <fullName evidence="5">3-oxoacyl-ACP synthase</fullName>
    </submittedName>
</protein>
<reference evidence="5 6" key="1">
    <citation type="submission" date="2018-03" db="EMBL/GenBank/DDBJ databases">
        <title>Chitinolytic properties of Streptosporangium nondiastaticum TBG75A20.</title>
        <authorList>
            <person name="Gayathri V."/>
            <person name="Shiburaj S."/>
        </authorList>
    </citation>
    <scope>NUCLEOTIDE SEQUENCE [LARGE SCALE GENOMIC DNA]</scope>
    <source>
        <strain evidence="5 6">TBG75A20</strain>
    </source>
</reference>
<dbReference type="RefSeq" id="WP_106680531.1">
    <property type="nucleotide sequence ID" value="NZ_PXWG01000103.1"/>
</dbReference>